<organism evidence="1 2">
    <name type="scientific">Pocillopora damicornis</name>
    <name type="common">Cauliflower coral</name>
    <name type="synonym">Millepora damicornis</name>
    <dbReference type="NCBI Taxonomy" id="46731"/>
    <lineage>
        <taxon>Eukaryota</taxon>
        <taxon>Metazoa</taxon>
        <taxon>Cnidaria</taxon>
        <taxon>Anthozoa</taxon>
        <taxon>Hexacorallia</taxon>
        <taxon>Scleractinia</taxon>
        <taxon>Astrocoeniina</taxon>
        <taxon>Pocilloporidae</taxon>
        <taxon>Pocillopora</taxon>
    </lineage>
</organism>
<name>A0A3M6TF61_POCDA</name>
<evidence type="ECO:0000313" key="1">
    <source>
        <dbReference type="EMBL" id="RMX40023.1"/>
    </source>
</evidence>
<dbReference type="EMBL" id="RCHS01003690">
    <property type="protein sequence ID" value="RMX40023.1"/>
    <property type="molecule type" value="Genomic_DNA"/>
</dbReference>
<sequence>MQGACHMNFKATSPDGLVECACHGKGCSEIKCTWSHCDKTVQEAAEAPETCLTVTSDKSLKLKNSHTYFPQVQLHTEASSTCYCNFFTALPVIITKKESFMTRSLPKLKTFSEKCIVPELITKRLWEKVRVQGFIKDLLNALPADIFKT</sequence>
<evidence type="ECO:0008006" key="3">
    <source>
        <dbReference type="Google" id="ProtNLM"/>
    </source>
</evidence>
<gene>
    <name evidence="1" type="ORF">pdam_00018005</name>
</gene>
<comment type="caution">
    <text evidence="1">The sequence shown here is derived from an EMBL/GenBank/DDBJ whole genome shotgun (WGS) entry which is preliminary data.</text>
</comment>
<reference evidence="1 2" key="1">
    <citation type="journal article" date="2018" name="Sci. Rep.">
        <title>Comparative analysis of the Pocillopora damicornis genome highlights role of immune system in coral evolution.</title>
        <authorList>
            <person name="Cunning R."/>
            <person name="Bay R.A."/>
            <person name="Gillette P."/>
            <person name="Baker A.C."/>
            <person name="Traylor-Knowles N."/>
        </authorList>
    </citation>
    <scope>NUCLEOTIDE SEQUENCE [LARGE SCALE GENOMIC DNA]</scope>
    <source>
        <strain evidence="1">RSMAS</strain>
        <tissue evidence="1">Whole animal</tissue>
    </source>
</reference>
<dbReference type="PANTHER" id="PTHR47526">
    <property type="entry name" value="ATP-DEPENDENT DNA HELICASE"/>
    <property type="match status" value="1"/>
</dbReference>
<dbReference type="Proteomes" id="UP000275408">
    <property type="component" value="Unassembled WGS sequence"/>
</dbReference>
<accession>A0A3M6TF61</accession>
<dbReference type="InterPro" id="IPR011604">
    <property type="entry name" value="PDDEXK-like_dom_sf"/>
</dbReference>
<dbReference type="PANTHER" id="PTHR47526:SF3">
    <property type="entry name" value="PHD-TYPE DOMAIN-CONTAINING PROTEIN"/>
    <property type="match status" value="1"/>
</dbReference>
<evidence type="ECO:0000313" key="2">
    <source>
        <dbReference type="Proteomes" id="UP000275408"/>
    </source>
</evidence>
<proteinExistence type="predicted"/>
<dbReference type="Gene3D" id="3.90.320.10">
    <property type="match status" value="1"/>
</dbReference>
<keyword evidence="2" id="KW-1185">Reference proteome</keyword>
<dbReference type="STRING" id="46731.A0A3M6TF61"/>
<dbReference type="AlphaFoldDB" id="A0A3M6TF61"/>
<protein>
    <recommendedName>
        <fullName evidence="3">YqaJ viral recombinase domain-containing protein</fullName>
    </recommendedName>
</protein>